<dbReference type="OrthoDB" id="9885560at2"/>
<feature type="chain" id="PRO_5007131561" description="Secreted protein" evidence="1">
    <location>
        <begin position="26"/>
        <end position="165"/>
    </location>
</feature>
<dbReference type="EMBL" id="JAJA02000001">
    <property type="protein sequence ID" value="KWS03028.1"/>
    <property type="molecule type" value="Genomic_DNA"/>
</dbReference>
<evidence type="ECO:0000256" key="1">
    <source>
        <dbReference type="SAM" id="SignalP"/>
    </source>
</evidence>
<evidence type="ECO:0000313" key="2">
    <source>
        <dbReference type="EMBL" id="KWS03028.1"/>
    </source>
</evidence>
<name>A0A108U5P5_9GAMM</name>
<keyword evidence="3" id="KW-1185">Reference proteome</keyword>
<comment type="caution">
    <text evidence="2">The sequence shown here is derived from an EMBL/GenBank/DDBJ whole genome shotgun (WGS) entry which is preliminary data.</text>
</comment>
<feature type="signal peptide" evidence="1">
    <location>
        <begin position="1"/>
        <end position="25"/>
    </location>
</feature>
<reference evidence="2 3" key="1">
    <citation type="journal article" date="2014" name="Genome Announc.">
        <title>Draft Genome Sequence of Lysobacter capsici AZ78, a Bacterium Antagonistic to Plant-Pathogenic Oomycetes.</title>
        <authorList>
            <person name="Puopolo G."/>
            <person name="Sonego P."/>
            <person name="Engelen K."/>
            <person name="Pertot I."/>
        </authorList>
    </citation>
    <scope>NUCLEOTIDE SEQUENCE [LARGE SCALE GENOMIC DNA]</scope>
    <source>
        <strain evidence="2 3">AZ78</strain>
    </source>
</reference>
<keyword evidence="1" id="KW-0732">Signal</keyword>
<dbReference type="Proteomes" id="UP000023435">
    <property type="component" value="Unassembled WGS sequence"/>
</dbReference>
<dbReference type="RefSeq" id="WP_036115279.1">
    <property type="nucleotide sequence ID" value="NZ_JAJA02000001.1"/>
</dbReference>
<protein>
    <recommendedName>
        <fullName evidence="4">Secreted protein</fullName>
    </recommendedName>
</protein>
<proteinExistence type="predicted"/>
<organism evidence="2 3">
    <name type="scientific">Lysobacter capsici AZ78</name>
    <dbReference type="NCBI Taxonomy" id="1444315"/>
    <lineage>
        <taxon>Bacteria</taxon>
        <taxon>Pseudomonadati</taxon>
        <taxon>Pseudomonadota</taxon>
        <taxon>Gammaproteobacteria</taxon>
        <taxon>Lysobacterales</taxon>
        <taxon>Lysobacteraceae</taxon>
        <taxon>Lysobacter</taxon>
    </lineage>
</organism>
<evidence type="ECO:0000313" key="3">
    <source>
        <dbReference type="Proteomes" id="UP000023435"/>
    </source>
</evidence>
<sequence length="165" mass="16504">MDYLNRAIGAKLLLTAAMLAASVFAAPQARAEASCNTVSFFPGVVQVYGSVNANAGASESKFCTTSFACPKSSRKVEVFGAGLASSPESVVAVDNSALLSTGDEISANCQTATVSSGRKGTVSTCNASAQSTPTQGSSDTSQCSLFIDTPAGTRAGASATCFCGT</sequence>
<gene>
    <name evidence="2" type="ORF">AZ78_0574</name>
</gene>
<accession>A0A108U5P5</accession>
<evidence type="ECO:0008006" key="4">
    <source>
        <dbReference type="Google" id="ProtNLM"/>
    </source>
</evidence>
<dbReference type="AlphaFoldDB" id="A0A108U5P5"/>